<keyword evidence="1" id="KW-1133">Transmembrane helix</keyword>
<reference evidence="3" key="1">
    <citation type="submission" date="2017-05" db="UniProtKB">
        <authorList>
            <consortium name="EnsemblMetazoa"/>
        </authorList>
    </citation>
    <scope>IDENTIFICATION</scope>
</reference>
<evidence type="ECO:0000313" key="3">
    <source>
        <dbReference type="EnsemblMetazoa" id="Aqu2.1.18405_001"/>
    </source>
</evidence>
<organism evidence="3">
    <name type="scientific">Amphimedon queenslandica</name>
    <name type="common">Sponge</name>
    <dbReference type="NCBI Taxonomy" id="400682"/>
    <lineage>
        <taxon>Eukaryota</taxon>
        <taxon>Metazoa</taxon>
        <taxon>Porifera</taxon>
        <taxon>Demospongiae</taxon>
        <taxon>Heteroscleromorpha</taxon>
        <taxon>Haplosclerida</taxon>
        <taxon>Niphatidae</taxon>
        <taxon>Amphimedon</taxon>
    </lineage>
</organism>
<dbReference type="PANTHER" id="PTHR46534:SF1">
    <property type="entry name" value="IGGFC-BINDING PROTEIN N-TERMINAL DOMAIN-CONTAINING PROTEIN"/>
    <property type="match status" value="1"/>
</dbReference>
<accession>A0A1X7TU33</accession>
<name>A0A1X7TU33_AMPQE</name>
<dbReference type="PANTHER" id="PTHR46534">
    <property type="entry name" value="IGGFC_BINDING DOMAIN-CONTAINING PROTEIN"/>
    <property type="match status" value="1"/>
</dbReference>
<dbReference type="eggNOG" id="ENOG502T22N">
    <property type="taxonomic scope" value="Eukaryota"/>
</dbReference>
<dbReference type="OrthoDB" id="10068641at2759"/>
<proteinExistence type="predicted"/>
<keyword evidence="1" id="KW-0472">Membrane</keyword>
<evidence type="ECO:0000256" key="1">
    <source>
        <dbReference type="SAM" id="Phobius"/>
    </source>
</evidence>
<dbReference type="Pfam" id="PF17517">
    <property type="entry name" value="IgGFc_binding"/>
    <property type="match status" value="1"/>
</dbReference>
<protein>
    <recommendedName>
        <fullName evidence="2">IgGFc-binding protein N-terminal domain-containing protein</fullName>
    </recommendedName>
</protein>
<feature type="transmembrane region" description="Helical" evidence="1">
    <location>
        <begin position="663"/>
        <end position="696"/>
    </location>
</feature>
<keyword evidence="1" id="KW-0812">Transmembrane</keyword>
<dbReference type="AlphaFoldDB" id="A0A1X7TU33"/>
<feature type="domain" description="IgGFc-binding protein N-terminal" evidence="2">
    <location>
        <begin position="199"/>
        <end position="400"/>
    </location>
</feature>
<dbReference type="InterPro" id="IPR035234">
    <property type="entry name" value="IgGFc-bd_N"/>
</dbReference>
<evidence type="ECO:0000259" key="2">
    <source>
        <dbReference type="Pfam" id="PF17517"/>
    </source>
</evidence>
<sequence length="724" mass="78643">MTDTSEGNKFCFSFLENKGTAITKILGIYIATQECEPVQYIIRSGVSGVNRNGTVQPGGINRELYQTTSTDDDQNANPPHVANMIPIVSEGITANLTNDHTGIIVETVNSSQKISVMGFSDAIRSSDGFAAVPIFNVSSIVQSYSYSVFTGGPTPGINDYALAAIVACNHIPTGGVTLFTHIDIFTLKNYFNAMQFISGLQSTSSINDFEQYYTPVIAKNTDEAIAGITATSNQPIGFMTGHECSRVPVGIMNCDHLIEQIPPSYTWGYNFLIAPFHSRDFGYIIKILPYSPFNTDFKVFCVENSTDKMTVNVSVQNYVLEERLVANRGVFDITNQSYCTIQSNKPIAVMQYAKGHAVDDPYANSPSTKTDIGLGDPAMVWIPSVAQYLNRYLISNEVNLIREMGNFTNNGIYVTVLPQCFNASGILDNGAPLEADDSKWSAFYCDNITDVCGYGVSIDIVQGPHLLVHTDTTCSFSAVLFGWGIEKGYAYPAGFGMRPIAETFYSISAVPSCEELLVDITVYRSGDLSQTSHIGVMINGDNENIQNVSFSTDESCQKFIINITNLHDKDIIIKLIKSDEVHLGSPSSLLITVNDNGTIEVNSSVAVTPTHCTMTSDTNTPTEVYSSSYINNEEYTSSLILTSISSTVISTTSEPSSSPVSVGLSLIITTAMIGLTAVLFIISIVILATLSVYALYHNKAMAKNSNRGIDNAMYGVHEPPQAKK</sequence>
<dbReference type="EnsemblMetazoa" id="Aqu2.1.18405_001">
    <property type="protein sequence ID" value="Aqu2.1.18405_001"/>
    <property type="gene ID" value="Aqu2.1.18405"/>
</dbReference>
<dbReference type="InParanoid" id="A0A1X7TU33"/>